<evidence type="ECO:0000256" key="1">
    <source>
        <dbReference type="SAM" id="SignalP"/>
    </source>
</evidence>
<keyword evidence="1" id="KW-0732">Signal</keyword>
<dbReference type="RefSeq" id="WP_093311615.1">
    <property type="nucleotide sequence ID" value="NZ_FOZG01000001.1"/>
</dbReference>
<dbReference type="AlphaFoldDB" id="A0A1I6JY12"/>
<proteinExistence type="predicted"/>
<dbReference type="Proteomes" id="UP000198824">
    <property type="component" value="Unassembled WGS sequence"/>
</dbReference>
<organism evidence="2 3">
    <name type="scientific">Sphingomonas jatrophae</name>
    <dbReference type="NCBI Taxonomy" id="1166337"/>
    <lineage>
        <taxon>Bacteria</taxon>
        <taxon>Pseudomonadati</taxon>
        <taxon>Pseudomonadota</taxon>
        <taxon>Alphaproteobacteria</taxon>
        <taxon>Sphingomonadales</taxon>
        <taxon>Sphingomonadaceae</taxon>
        <taxon>Sphingomonas</taxon>
    </lineage>
</organism>
<dbReference type="STRING" id="1166337.SAMN05192580_1007"/>
<evidence type="ECO:0000313" key="2">
    <source>
        <dbReference type="EMBL" id="SFR83420.1"/>
    </source>
</evidence>
<gene>
    <name evidence="2" type="ORF">SAMN05192580_1007</name>
</gene>
<name>A0A1I6JY12_9SPHN</name>
<dbReference type="EMBL" id="FOZG01000001">
    <property type="protein sequence ID" value="SFR83420.1"/>
    <property type="molecule type" value="Genomic_DNA"/>
</dbReference>
<reference evidence="2 3" key="1">
    <citation type="submission" date="2016-10" db="EMBL/GenBank/DDBJ databases">
        <authorList>
            <person name="de Groot N.N."/>
        </authorList>
    </citation>
    <scope>NUCLEOTIDE SEQUENCE [LARGE SCALE GENOMIC DNA]</scope>
    <source>
        <strain evidence="2 3">S5-249</strain>
    </source>
</reference>
<protein>
    <submittedName>
        <fullName evidence="2">Uncharacterized protein, PEP-CTERM system associated</fullName>
    </submittedName>
</protein>
<sequence length="538" mass="57260">MAPRFAIAGLLAASALAAPAAAQRTTIRPYVEANQTLVAQIAGPSFDDDVVTYTGVAAGVDGTIDTRRLSAGISYRYEHQFSWDDSYGDADTHSGVARLNYKLVDNLLDFEAGGIAARTRVDIRGFAPAIITGNQPNVAQTFGAYAGPTLATRVGDLDINALYRFGWVRVDNKGDLGLLPGEQRISTYDESTSHLLSGSVGMRPGELPFGWSVSGGYVREQVNELSQRFHDYYVRGDIVVPVSPTLAVTAGAGYEWIRSSSATPLIGPGGVPVLDNGGRYVKDPTQPRILAYDDTGIYYDAGVIWKPSRRTTLVATVGERYDQLAVTGSFNHQISSTSSVQVGVYNAVDSFGRSLNRSLSALPTTIAVPRTAFSNRGGGCVFSNNGANGPGGCFDDAFQSLATGDFRSRGVYAVYSASRGPLSLGFGAGYAQRRYLTPIYGTIFNIARVKDESVSAQANLGVRLSPQTTLENAIYVDWYKAGLLDGGDIVTGGATSALYHDFTGRLSGTAAAGVYATDQEGYDTIVSGQLLVGMRYQF</sequence>
<accession>A0A1I6JY12</accession>
<feature type="signal peptide" evidence="1">
    <location>
        <begin position="1"/>
        <end position="17"/>
    </location>
</feature>
<keyword evidence="3" id="KW-1185">Reference proteome</keyword>
<dbReference type="OrthoDB" id="7416805at2"/>
<evidence type="ECO:0000313" key="3">
    <source>
        <dbReference type="Proteomes" id="UP000198824"/>
    </source>
</evidence>
<feature type="chain" id="PRO_5011630742" evidence="1">
    <location>
        <begin position="18"/>
        <end position="538"/>
    </location>
</feature>
<dbReference type="SUPFAM" id="SSF56935">
    <property type="entry name" value="Porins"/>
    <property type="match status" value="1"/>
</dbReference>